<dbReference type="AlphaFoldDB" id="A0A4R8SKT3"/>
<protein>
    <submittedName>
        <fullName evidence="2">Uncharacterized protein</fullName>
    </submittedName>
</protein>
<evidence type="ECO:0000313" key="3">
    <source>
        <dbReference type="EMBL" id="TEA02727.1"/>
    </source>
</evidence>
<feature type="region of interest" description="Disordered" evidence="1">
    <location>
        <begin position="1"/>
        <end position="59"/>
    </location>
</feature>
<keyword evidence="4" id="KW-1185">Reference proteome</keyword>
<dbReference type="Proteomes" id="UP000294844">
    <property type="component" value="Unassembled WGS sequence"/>
</dbReference>
<name>A0A4R8SKT3_9MYCO</name>
<evidence type="ECO:0000256" key="1">
    <source>
        <dbReference type="SAM" id="MobiDB-lite"/>
    </source>
</evidence>
<dbReference type="Proteomes" id="UP000295685">
    <property type="component" value="Unassembled WGS sequence"/>
</dbReference>
<organism evidence="2 5">
    <name type="scientific">Mycobacteroides salmoniphilum</name>
    <dbReference type="NCBI Taxonomy" id="404941"/>
    <lineage>
        <taxon>Bacteria</taxon>
        <taxon>Bacillati</taxon>
        <taxon>Actinomycetota</taxon>
        <taxon>Actinomycetes</taxon>
        <taxon>Mycobacteriales</taxon>
        <taxon>Mycobacteriaceae</taxon>
        <taxon>Mycobacteroides</taxon>
    </lineage>
</organism>
<evidence type="ECO:0000313" key="2">
    <source>
        <dbReference type="EMBL" id="TDZ98197.1"/>
    </source>
</evidence>
<comment type="caution">
    <text evidence="2">The sequence shown here is derived from an EMBL/GenBank/DDBJ whole genome shotgun (WGS) entry which is preliminary data.</text>
</comment>
<dbReference type="EMBL" id="PECK01000001">
    <property type="protein sequence ID" value="TDZ98197.1"/>
    <property type="molecule type" value="Genomic_DNA"/>
</dbReference>
<accession>A0A4R8SKT3</accession>
<evidence type="ECO:0000313" key="5">
    <source>
        <dbReference type="Proteomes" id="UP000295685"/>
    </source>
</evidence>
<gene>
    <name evidence="3" type="ORF">CCUG60883_03345</name>
    <name evidence="2" type="ORF">CCUG60885_00061</name>
</gene>
<evidence type="ECO:0000313" key="4">
    <source>
        <dbReference type="Proteomes" id="UP000294844"/>
    </source>
</evidence>
<reference evidence="4 5" key="1">
    <citation type="journal article" date="2019" name="Sci. Rep.">
        <title>Extended insight into the Mycobacterium chelonae-abscessus complex through whole genome sequencing of Mycobacterium salmoniphilum outbreak and Mycobacterium salmoniphilum-like strains.</title>
        <authorList>
            <person name="Behra P.R.K."/>
            <person name="Das S."/>
            <person name="Pettersson B.M.F."/>
            <person name="Shirreff L."/>
            <person name="DuCote T."/>
            <person name="Jacobsson K.G."/>
            <person name="Ennis D.G."/>
            <person name="Kirsebom L.A."/>
        </authorList>
    </citation>
    <scope>NUCLEOTIDE SEQUENCE [LARGE SCALE GENOMIC DNA]</scope>
    <source>
        <strain evidence="3 4">CCUG 60883</strain>
        <strain evidence="2 5">CCUG 60885</strain>
    </source>
</reference>
<sequence length="59" mass="6278">MGRHNRPSATDDAPVMDTSQSDADWTAGFVWDSGTPGTSHVVIEPEGALAPTPPPWFRG</sequence>
<proteinExistence type="predicted"/>
<dbReference type="EMBL" id="PECM01000009">
    <property type="protein sequence ID" value="TEA02727.1"/>
    <property type="molecule type" value="Genomic_DNA"/>
</dbReference>